<dbReference type="EMBL" id="LWQS01000039">
    <property type="protein sequence ID" value="OAN47104.1"/>
    <property type="molecule type" value="Genomic_DNA"/>
</dbReference>
<name>A0A178MGK2_9CHLR</name>
<evidence type="ECO:0000256" key="2">
    <source>
        <dbReference type="ARBA" id="ARBA00008445"/>
    </source>
</evidence>
<keyword evidence="8 9" id="KW-0472">Membrane</keyword>
<comment type="subcellular location">
    <subcellularLocation>
        <location evidence="9">Cell membrane</location>
        <topology evidence="9">Multi-pass membrane protein</topology>
    </subcellularLocation>
    <subcellularLocation>
        <location evidence="1">Membrane</location>
        <topology evidence="1">Multi-pass membrane protein</topology>
    </subcellularLocation>
</comment>
<evidence type="ECO:0000256" key="6">
    <source>
        <dbReference type="ARBA" id="ARBA00022989"/>
    </source>
</evidence>
<evidence type="ECO:0000256" key="4">
    <source>
        <dbReference type="ARBA" id="ARBA00022692"/>
    </source>
</evidence>
<proteinExistence type="inferred from homology"/>
<evidence type="ECO:0000256" key="1">
    <source>
        <dbReference type="ARBA" id="ARBA00004141"/>
    </source>
</evidence>
<gene>
    <name evidence="10" type="ORF">A6A03_10790</name>
</gene>
<dbReference type="RefSeq" id="WP_066784803.1">
    <property type="nucleotide sequence ID" value="NZ_LWQS01000039.1"/>
</dbReference>
<keyword evidence="5 9" id="KW-0653">Protein transport</keyword>
<evidence type="ECO:0000313" key="11">
    <source>
        <dbReference type="Proteomes" id="UP000078287"/>
    </source>
</evidence>
<keyword evidence="6 9" id="KW-1133">Transmembrane helix</keyword>
<accession>A0A178MGK2</accession>
<reference evidence="10 11" key="1">
    <citation type="submission" date="2016-04" db="EMBL/GenBank/DDBJ databases">
        <title>Chloroflexus islandicus sp. nov., a thermophilic filamentous anoxygenic phototrophic bacterium from geyser Strokkur (Iceland).</title>
        <authorList>
            <person name="Gaisin V.A."/>
            <person name="Kalashnikov A.M."/>
            <person name="Sukhacheva M.V."/>
            <person name="Grouzdev D.S."/>
            <person name="Ivanov T.M."/>
            <person name="Kuznetsov B."/>
            <person name="Gorlenko V.M."/>
        </authorList>
    </citation>
    <scope>NUCLEOTIDE SEQUENCE [LARGE SCALE GENOMIC DNA]</scope>
    <source>
        <strain evidence="11">isl-2</strain>
    </source>
</reference>
<keyword evidence="11" id="KW-1185">Reference proteome</keyword>
<dbReference type="GO" id="GO:0015450">
    <property type="term" value="F:protein-transporting ATPase activity"/>
    <property type="evidence" value="ECO:0007669"/>
    <property type="project" value="UniProtKB-UniRule"/>
</dbReference>
<feature type="transmembrane region" description="Helical" evidence="9">
    <location>
        <begin position="47"/>
        <end position="70"/>
    </location>
</feature>
<dbReference type="AlphaFoldDB" id="A0A178MGK2"/>
<evidence type="ECO:0000256" key="7">
    <source>
        <dbReference type="ARBA" id="ARBA00023010"/>
    </source>
</evidence>
<sequence length="71" mass="7757">METALYIAILVISAVMSVLVILQSRGGGLNRDTSSMYHTRRGIEKTLYQATIALSVSFLLLALITSLPIFN</sequence>
<keyword evidence="4 9" id="KW-0812">Transmembrane</keyword>
<keyword evidence="3 9" id="KW-0813">Transport</keyword>
<comment type="similarity">
    <text evidence="2 9">Belongs to the SecG family.</text>
</comment>
<organism evidence="10 11">
    <name type="scientific">Chloroflexus islandicus</name>
    <dbReference type="NCBI Taxonomy" id="1707952"/>
    <lineage>
        <taxon>Bacteria</taxon>
        <taxon>Bacillati</taxon>
        <taxon>Chloroflexota</taxon>
        <taxon>Chloroflexia</taxon>
        <taxon>Chloroflexales</taxon>
        <taxon>Chloroflexineae</taxon>
        <taxon>Chloroflexaceae</taxon>
        <taxon>Chloroflexus</taxon>
    </lineage>
</organism>
<keyword evidence="7 9" id="KW-0811">Translocation</keyword>
<dbReference type="Proteomes" id="UP000078287">
    <property type="component" value="Unassembled WGS sequence"/>
</dbReference>
<protein>
    <recommendedName>
        <fullName evidence="9">Protein-export membrane protein SecG</fullName>
    </recommendedName>
</protein>
<dbReference type="GO" id="GO:0005886">
    <property type="term" value="C:plasma membrane"/>
    <property type="evidence" value="ECO:0007669"/>
    <property type="project" value="UniProtKB-SubCell"/>
</dbReference>
<dbReference type="OrthoDB" id="166739at2"/>
<evidence type="ECO:0000256" key="9">
    <source>
        <dbReference type="RuleBase" id="RU365087"/>
    </source>
</evidence>
<evidence type="ECO:0000256" key="3">
    <source>
        <dbReference type="ARBA" id="ARBA00022448"/>
    </source>
</evidence>
<evidence type="ECO:0000313" key="10">
    <source>
        <dbReference type="EMBL" id="OAN47104.1"/>
    </source>
</evidence>
<dbReference type="InterPro" id="IPR004692">
    <property type="entry name" value="SecG"/>
</dbReference>
<dbReference type="GO" id="GO:0009306">
    <property type="term" value="P:protein secretion"/>
    <property type="evidence" value="ECO:0007669"/>
    <property type="project" value="UniProtKB-UniRule"/>
</dbReference>
<comment type="function">
    <text evidence="9">Involved in protein export. Participates in an early event of protein translocation.</text>
</comment>
<dbReference type="NCBIfam" id="TIGR00810">
    <property type="entry name" value="secG"/>
    <property type="match status" value="1"/>
</dbReference>
<comment type="caution">
    <text evidence="10">The sequence shown here is derived from an EMBL/GenBank/DDBJ whole genome shotgun (WGS) entry which is preliminary data.</text>
</comment>
<dbReference type="STRING" id="1707952.A6A03_10790"/>
<evidence type="ECO:0000256" key="8">
    <source>
        <dbReference type="ARBA" id="ARBA00023136"/>
    </source>
</evidence>
<keyword evidence="9" id="KW-1003">Cell membrane</keyword>
<feature type="transmembrane region" description="Helical" evidence="9">
    <location>
        <begin position="6"/>
        <end position="26"/>
    </location>
</feature>
<evidence type="ECO:0000256" key="5">
    <source>
        <dbReference type="ARBA" id="ARBA00022927"/>
    </source>
</evidence>
<dbReference type="Pfam" id="PF03840">
    <property type="entry name" value="SecG"/>
    <property type="match status" value="1"/>
</dbReference>